<evidence type="ECO:0000256" key="5">
    <source>
        <dbReference type="ARBA" id="ARBA00023136"/>
    </source>
</evidence>
<feature type="compositionally biased region" description="Low complexity" evidence="6">
    <location>
        <begin position="603"/>
        <end position="622"/>
    </location>
</feature>
<dbReference type="InterPro" id="IPR002797">
    <property type="entry name" value="Polysacc_synth"/>
</dbReference>
<reference evidence="8" key="1">
    <citation type="submission" date="2022-04" db="EMBL/GenBank/DDBJ databases">
        <title>Halocatena sp. nov., isolated from a salt lake.</title>
        <authorList>
            <person name="Cui H.-L."/>
        </authorList>
    </citation>
    <scope>NUCLEOTIDE SEQUENCE</scope>
    <source>
        <strain evidence="8">AD-1</strain>
    </source>
</reference>
<dbReference type="PANTHER" id="PTHR30250:SF11">
    <property type="entry name" value="O-ANTIGEN TRANSPORTER-RELATED"/>
    <property type="match status" value="1"/>
</dbReference>
<feature type="transmembrane region" description="Helical" evidence="7">
    <location>
        <begin position="259"/>
        <end position="282"/>
    </location>
</feature>
<organism evidence="8 9">
    <name type="scientific">Halocatena salina</name>
    <dbReference type="NCBI Taxonomy" id="2934340"/>
    <lineage>
        <taxon>Archaea</taxon>
        <taxon>Methanobacteriati</taxon>
        <taxon>Methanobacteriota</taxon>
        <taxon>Stenosarchaea group</taxon>
        <taxon>Halobacteria</taxon>
        <taxon>Halobacteriales</taxon>
        <taxon>Natronomonadaceae</taxon>
        <taxon>Halocatena</taxon>
    </lineage>
</organism>
<feature type="transmembrane region" description="Helical" evidence="7">
    <location>
        <begin position="536"/>
        <end position="559"/>
    </location>
</feature>
<dbReference type="GO" id="GO:0005886">
    <property type="term" value="C:plasma membrane"/>
    <property type="evidence" value="ECO:0007669"/>
    <property type="project" value="UniProtKB-SubCell"/>
</dbReference>
<feature type="transmembrane region" description="Helical" evidence="7">
    <location>
        <begin position="367"/>
        <end position="385"/>
    </location>
</feature>
<keyword evidence="3 7" id="KW-0812">Transmembrane</keyword>
<dbReference type="GeneID" id="71926899"/>
<evidence type="ECO:0000256" key="4">
    <source>
        <dbReference type="ARBA" id="ARBA00022989"/>
    </source>
</evidence>
<evidence type="ECO:0000256" key="6">
    <source>
        <dbReference type="SAM" id="MobiDB-lite"/>
    </source>
</evidence>
<evidence type="ECO:0000256" key="3">
    <source>
        <dbReference type="ARBA" id="ARBA00022692"/>
    </source>
</evidence>
<comment type="subcellular location">
    <subcellularLocation>
        <location evidence="1">Cell membrane</location>
        <topology evidence="1">Multi-pass membrane protein</topology>
    </subcellularLocation>
</comment>
<evidence type="ECO:0000313" key="8">
    <source>
        <dbReference type="EMBL" id="UPM43345.1"/>
    </source>
</evidence>
<feature type="transmembrane region" description="Helical" evidence="7">
    <location>
        <begin position="179"/>
        <end position="198"/>
    </location>
</feature>
<keyword evidence="2" id="KW-1003">Cell membrane</keyword>
<feature type="transmembrane region" description="Helical" evidence="7">
    <location>
        <begin position="149"/>
        <end position="173"/>
    </location>
</feature>
<gene>
    <name evidence="8" type="ORF">MW046_02590</name>
</gene>
<dbReference type="KEGG" id="haad:MW046_02590"/>
<evidence type="ECO:0000313" key="9">
    <source>
        <dbReference type="Proteomes" id="UP000831768"/>
    </source>
</evidence>
<feature type="transmembrane region" description="Helical" evidence="7">
    <location>
        <begin position="119"/>
        <end position="137"/>
    </location>
</feature>
<feature type="transmembrane region" description="Helical" evidence="7">
    <location>
        <begin position="219"/>
        <end position="239"/>
    </location>
</feature>
<keyword evidence="5 7" id="KW-0472">Membrane</keyword>
<feature type="region of interest" description="Disordered" evidence="6">
    <location>
        <begin position="575"/>
        <end position="715"/>
    </location>
</feature>
<protein>
    <submittedName>
        <fullName evidence="8">Oligosaccharide flippase family protein</fullName>
    </submittedName>
</protein>
<keyword evidence="4 7" id="KW-1133">Transmembrane helix</keyword>
<dbReference type="PANTHER" id="PTHR30250">
    <property type="entry name" value="PST FAMILY PREDICTED COLANIC ACID TRANSPORTER"/>
    <property type="match status" value="1"/>
</dbReference>
<sequence length="715" mass="76206">MKRNLVTAFAAVAGSQVLITIAQALFSPLLIRTLGPTTYGVFGTLSAGFGILMILVSSGINGGVRKYIAEEHEAEMWKNNVFAYYFRLALLFAVIAAIVLVLAAEFGIVGTIFDPRYTPYLYILALLVFAAQFREYVRRTLMGLKLEHIGGMLNVVYKITYYIAAIGLALLGYGVAGVFVGQVLASMIAFVIGFIYISKSLSLKFLFRSTPSDFPRKELFYFNHNSIIYFFLLKTMYEFDILMLSAFTNSTLTGYYRGALTLVQFLWLLPTTLQGLMIQSTSDHWAKERLGKIEELATRSTRYVMLLMLLLAIGLGALASEFVPWYLGTAMEPAVTPLLILLPGTVGFAIARPLLTINQASGNMRTVIVATGVSAVINLLLNFLLIPQYGMLGAALSTSIGYGSLPIFQMWGARVLGYYPFKNARLGRISATAILSASVIAIMSMSFGSTTFADLGPSWLGIFGAIPIAIVIVPPLGFLLYSLIAIATGAIDLGEIFEILVKIPDPVGSTVRPIKRRFEASEQFGNEQSRASAIKLIVGLAAVIVVVSGAVMAAGFPLLAMTPFGSADEGVLGSIVDRPPAPPSSPEGPSYNGTVGLTPEPTPSDTPMTAPTSSSPTDDTSAAPPPADDGGETVPPPANETTTTVPSPANETTTTVPSPANETTTTVPSPANETTTVPSPANETTTVPLPTNETTTEPDDGLFGFQLSPPSVNGV</sequence>
<evidence type="ECO:0000256" key="7">
    <source>
        <dbReference type="SAM" id="Phobius"/>
    </source>
</evidence>
<dbReference type="Pfam" id="PF01943">
    <property type="entry name" value="Polysacc_synt"/>
    <property type="match status" value="1"/>
</dbReference>
<dbReference type="AlphaFoldDB" id="A0A8U0A2F0"/>
<feature type="compositionally biased region" description="Low complexity" evidence="6">
    <location>
        <begin position="683"/>
        <end position="695"/>
    </location>
</feature>
<feature type="compositionally biased region" description="Polar residues" evidence="6">
    <location>
        <begin position="639"/>
        <end position="682"/>
    </location>
</feature>
<feature type="transmembrane region" description="Helical" evidence="7">
    <location>
        <begin position="429"/>
        <end position="447"/>
    </location>
</feature>
<proteinExistence type="predicted"/>
<feature type="transmembrane region" description="Helical" evidence="7">
    <location>
        <begin position="40"/>
        <end position="64"/>
    </location>
</feature>
<dbReference type="EMBL" id="CP096019">
    <property type="protein sequence ID" value="UPM43345.1"/>
    <property type="molecule type" value="Genomic_DNA"/>
</dbReference>
<dbReference type="InterPro" id="IPR050833">
    <property type="entry name" value="Poly_Biosynth_Transport"/>
</dbReference>
<feature type="transmembrane region" description="Helical" evidence="7">
    <location>
        <begin position="85"/>
        <end position="113"/>
    </location>
</feature>
<name>A0A8U0A2F0_9EURY</name>
<dbReference type="RefSeq" id="WP_247994012.1">
    <property type="nucleotide sequence ID" value="NZ_CP096019.1"/>
</dbReference>
<feature type="transmembrane region" description="Helical" evidence="7">
    <location>
        <begin position="459"/>
        <end position="481"/>
    </location>
</feature>
<accession>A0A8U0A2F0</accession>
<feature type="transmembrane region" description="Helical" evidence="7">
    <location>
        <begin position="303"/>
        <end position="328"/>
    </location>
</feature>
<keyword evidence="9" id="KW-1185">Reference proteome</keyword>
<evidence type="ECO:0000256" key="1">
    <source>
        <dbReference type="ARBA" id="ARBA00004651"/>
    </source>
</evidence>
<feature type="transmembrane region" description="Helical" evidence="7">
    <location>
        <begin position="391"/>
        <end position="408"/>
    </location>
</feature>
<evidence type="ECO:0000256" key="2">
    <source>
        <dbReference type="ARBA" id="ARBA00022475"/>
    </source>
</evidence>
<feature type="transmembrane region" description="Helical" evidence="7">
    <location>
        <begin position="334"/>
        <end position="355"/>
    </location>
</feature>
<dbReference type="Proteomes" id="UP000831768">
    <property type="component" value="Chromosome"/>
</dbReference>